<comment type="caution">
    <text evidence="2">The sequence shown here is derived from an EMBL/GenBank/DDBJ whole genome shotgun (WGS) entry which is preliminary data.</text>
</comment>
<gene>
    <name evidence="2" type="ORF">DFH08DRAFT_940542</name>
</gene>
<accession>A0AAD7EKE3</accession>
<protein>
    <recommendedName>
        <fullName evidence="4">F-box domain-containing protein</fullName>
    </recommendedName>
</protein>
<reference evidence="2" key="1">
    <citation type="submission" date="2023-03" db="EMBL/GenBank/DDBJ databases">
        <title>Massive genome expansion in bonnet fungi (Mycena s.s.) driven by repeated elements and novel gene families across ecological guilds.</title>
        <authorList>
            <consortium name="Lawrence Berkeley National Laboratory"/>
            <person name="Harder C.B."/>
            <person name="Miyauchi S."/>
            <person name="Viragh M."/>
            <person name="Kuo A."/>
            <person name="Thoen E."/>
            <person name="Andreopoulos B."/>
            <person name="Lu D."/>
            <person name="Skrede I."/>
            <person name="Drula E."/>
            <person name="Henrissat B."/>
            <person name="Morin E."/>
            <person name="Kohler A."/>
            <person name="Barry K."/>
            <person name="LaButti K."/>
            <person name="Morin E."/>
            <person name="Salamov A."/>
            <person name="Lipzen A."/>
            <person name="Mereny Z."/>
            <person name="Hegedus B."/>
            <person name="Baldrian P."/>
            <person name="Stursova M."/>
            <person name="Weitz H."/>
            <person name="Taylor A."/>
            <person name="Grigoriev I.V."/>
            <person name="Nagy L.G."/>
            <person name="Martin F."/>
            <person name="Kauserud H."/>
        </authorList>
    </citation>
    <scope>NUCLEOTIDE SEQUENCE</scope>
    <source>
        <strain evidence="2">CBHHK002</strain>
    </source>
</reference>
<evidence type="ECO:0008006" key="4">
    <source>
        <dbReference type="Google" id="ProtNLM"/>
    </source>
</evidence>
<keyword evidence="3" id="KW-1185">Reference proteome</keyword>
<sequence>MSDAQQLRARIDELWSEIDLQKEMLKKLEQDRSLARRQLNAVMDPVACLPLEISSEIFLQTFGPSPLKPGARHAPMLLLNVCNGWTTVALSTPTLWTAIRIDFPRTNGLIQALPLWLECGRNRPVSLSLHGNLSTFDGVSTTIWQHGWQLKHLEIYDDFYYDEDSDKVFDRIIDIFSDDPTPRPLPLLETLTVGTGNAKRGFLSPQILQLLLLAPNIVSCTFENI</sequence>
<feature type="non-terminal residue" evidence="2">
    <location>
        <position position="225"/>
    </location>
</feature>
<evidence type="ECO:0000313" key="3">
    <source>
        <dbReference type="Proteomes" id="UP001218218"/>
    </source>
</evidence>
<name>A0AAD7EKE3_9AGAR</name>
<keyword evidence="1" id="KW-0175">Coiled coil</keyword>
<organism evidence="2 3">
    <name type="scientific">Mycena albidolilacea</name>
    <dbReference type="NCBI Taxonomy" id="1033008"/>
    <lineage>
        <taxon>Eukaryota</taxon>
        <taxon>Fungi</taxon>
        <taxon>Dikarya</taxon>
        <taxon>Basidiomycota</taxon>
        <taxon>Agaricomycotina</taxon>
        <taxon>Agaricomycetes</taxon>
        <taxon>Agaricomycetidae</taxon>
        <taxon>Agaricales</taxon>
        <taxon>Marasmiineae</taxon>
        <taxon>Mycenaceae</taxon>
        <taxon>Mycena</taxon>
    </lineage>
</organism>
<evidence type="ECO:0000313" key="2">
    <source>
        <dbReference type="EMBL" id="KAJ7328939.1"/>
    </source>
</evidence>
<evidence type="ECO:0000256" key="1">
    <source>
        <dbReference type="SAM" id="Coils"/>
    </source>
</evidence>
<dbReference type="EMBL" id="JARIHO010000038">
    <property type="protein sequence ID" value="KAJ7328939.1"/>
    <property type="molecule type" value="Genomic_DNA"/>
</dbReference>
<feature type="coiled-coil region" evidence="1">
    <location>
        <begin position="11"/>
        <end position="38"/>
    </location>
</feature>
<dbReference type="AlphaFoldDB" id="A0AAD7EKE3"/>
<proteinExistence type="predicted"/>
<dbReference type="Proteomes" id="UP001218218">
    <property type="component" value="Unassembled WGS sequence"/>
</dbReference>